<evidence type="ECO:0000313" key="2">
    <source>
        <dbReference type="EMBL" id="GAA2138681.1"/>
    </source>
</evidence>
<evidence type="ECO:0000256" key="1">
    <source>
        <dbReference type="SAM" id="MobiDB-lite"/>
    </source>
</evidence>
<dbReference type="Proteomes" id="UP001422759">
    <property type="component" value="Unassembled WGS sequence"/>
</dbReference>
<gene>
    <name evidence="2" type="ORF">GCM10009760_20200</name>
</gene>
<dbReference type="EMBL" id="BAAANT010000008">
    <property type="protein sequence ID" value="GAA2138681.1"/>
    <property type="molecule type" value="Genomic_DNA"/>
</dbReference>
<sequence length="102" mass="10766">MALIQPEVPPPTMTTDLITVGLLRLGCWGTGSGDGMHGLVLRPLLSIRETEISQARFPFVIGGVPARRGRFVGPCEGALRGAREGARKGARKGRGSGWAADQ</sequence>
<keyword evidence="3" id="KW-1185">Reference proteome</keyword>
<accession>A0ABN2Z940</accession>
<comment type="caution">
    <text evidence="2">The sequence shown here is derived from an EMBL/GenBank/DDBJ whole genome shotgun (WGS) entry which is preliminary data.</text>
</comment>
<evidence type="ECO:0000313" key="3">
    <source>
        <dbReference type="Proteomes" id="UP001422759"/>
    </source>
</evidence>
<name>A0ABN2Z940_9ACTN</name>
<protein>
    <submittedName>
        <fullName evidence="2">Uncharacterized protein</fullName>
    </submittedName>
</protein>
<proteinExistence type="predicted"/>
<organism evidence="2 3">
    <name type="scientific">Kitasatospora kazusensis</name>
    <dbReference type="NCBI Taxonomy" id="407974"/>
    <lineage>
        <taxon>Bacteria</taxon>
        <taxon>Bacillati</taxon>
        <taxon>Actinomycetota</taxon>
        <taxon>Actinomycetes</taxon>
        <taxon>Kitasatosporales</taxon>
        <taxon>Streptomycetaceae</taxon>
        <taxon>Kitasatospora</taxon>
    </lineage>
</organism>
<feature type="region of interest" description="Disordered" evidence="1">
    <location>
        <begin position="82"/>
        <end position="102"/>
    </location>
</feature>
<reference evidence="2 3" key="1">
    <citation type="journal article" date="2019" name="Int. J. Syst. Evol. Microbiol.">
        <title>The Global Catalogue of Microorganisms (GCM) 10K type strain sequencing project: providing services to taxonomists for standard genome sequencing and annotation.</title>
        <authorList>
            <consortium name="The Broad Institute Genomics Platform"/>
            <consortium name="The Broad Institute Genome Sequencing Center for Infectious Disease"/>
            <person name="Wu L."/>
            <person name="Ma J."/>
        </authorList>
    </citation>
    <scope>NUCLEOTIDE SEQUENCE [LARGE SCALE GENOMIC DNA]</scope>
    <source>
        <strain evidence="2 3">JCM 14560</strain>
    </source>
</reference>